<keyword evidence="2" id="KW-0396">Initiation factor</keyword>
<reference evidence="4" key="2">
    <citation type="submission" date="2015-06" db="UniProtKB">
        <authorList>
            <consortium name="EnsemblMetazoa"/>
        </authorList>
    </citation>
    <scope>IDENTIFICATION</scope>
</reference>
<dbReference type="GO" id="GO:0043022">
    <property type="term" value="F:ribosome binding"/>
    <property type="evidence" value="ECO:0007669"/>
    <property type="project" value="TreeGrafter"/>
</dbReference>
<dbReference type="GO" id="GO:0070124">
    <property type="term" value="P:mitochondrial translational initiation"/>
    <property type="evidence" value="ECO:0007669"/>
    <property type="project" value="TreeGrafter"/>
</dbReference>
<dbReference type="OMA" id="QYENRIT"/>
<keyword evidence="3" id="KW-0648">Protein biosynthesis</keyword>
<dbReference type="STRING" id="36166.T1GM17"/>
<dbReference type="EnsemblMetazoa" id="MESCA004585-RA">
    <property type="protein sequence ID" value="MESCA004585-PA"/>
    <property type="gene ID" value="MESCA004585"/>
</dbReference>
<evidence type="ECO:0000256" key="3">
    <source>
        <dbReference type="ARBA" id="ARBA00022917"/>
    </source>
</evidence>
<dbReference type="InterPro" id="IPR001288">
    <property type="entry name" value="Translation_initiation_fac_3"/>
</dbReference>
<reference evidence="5" key="1">
    <citation type="submission" date="2013-02" db="EMBL/GenBank/DDBJ databases">
        <authorList>
            <person name="Hughes D."/>
        </authorList>
    </citation>
    <scope>NUCLEOTIDE SEQUENCE</scope>
    <source>
        <strain>Durham</strain>
        <strain evidence="5">NC isolate 2 -- Noor lab</strain>
    </source>
</reference>
<dbReference type="HOGENOM" id="CLU_090764_0_0_1"/>
<dbReference type="InterPro" id="IPR036788">
    <property type="entry name" value="T_IF-3_C_sf"/>
</dbReference>
<evidence type="ECO:0000256" key="1">
    <source>
        <dbReference type="ARBA" id="ARBA00005439"/>
    </source>
</evidence>
<sequence>MSVVFRLCSRQAIFQSRILPQIQSRNLSAGQKYYAKDLESAESVLKREEKPKKNHGVKITLIGANNAPSITSLEEAQKLSKRRNLKLVQIQSMDSKTQRPVYKMLSAADLLLNEDLKKLKGAPKSGNQSQSKKPEKMLTVGSRIGDNDLNSRLKNIVKWLGKQYEIKVLIEGKSNDIESCDRILEKMEQVIKEPALIGKIVQKRKKGDNYKFNILPVKPPTEAEPAKEA</sequence>
<dbReference type="AlphaFoldDB" id="T1GM17"/>
<protein>
    <recommendedName>
        <fullName evidence="6">Translation initiation factor 3 N-terminal domain-containing protein</fullName>
    </recommendedName>
</protein>
<keyword evidence="5" id="KW-1185">Reference proteome</keyword>
<comment type="similarity">
    <text evidence="1">Belongs to the IF-3 family.</text>
</comment>
<dbReference type="Gene3D" id="3.30.110.10">
    <property type="entry name" value="Translation initiation factor 3 (IF-3), C-terminal domain"/>
    <property type="match status" value="1"/>
</dbReference>
<dbReference type="GO" id="GO:0003743">
    <property type="term" value="F:translation initiation factor activity"/>
    <property type="evidence" value="ECO:0007669"/>
    <property type="project" value="UniProtKB-KW"/>
</dbReference>
<dbReference type="GO" id="GO:0032790">
    <property type="term" value="P:ribosome disassembly"/>
    <property type="evidence" value="ECO:0007669"/>
    <property type="project" value="TreeGrafter"/>
</dbReference>
<dbReference type="SUPFAM" id="SSF55200">
    <property type="entry name" value="Translation initiation factor IF3, C-terminal domain"/>
    <property type="match status" value="1"/>
</dbReference>
<name>T1GM17_MEGSC</name>
<evidence type="ECO:0008006" key="6">
    <source>
        <dbReference type="Google" id="ProtNLM"/>
    </source>
</evidence>
<accession>T1GM17</accession>
<dbReference type="GO" id="GO:0005739">
    <property type="term" value="C:mitochondrion"/>
    <property type="evidence" value="ECO:0007669"/>
    <property type="project" value="TreeGrafter"/>
</dbReference>
<proteinExistence type="inferred from homology"/>
<dbReference type="EMBL" id="CAQQ02075068">
    <property type="status" value="NOT_ANNOTATED_CDS"/>
    <property type="molecule type" value="Genomic_DNA"/>
</dbReference>
<evidence type="ECO:0000313" key="5">
    <source>
        <dbReference type="Proteomes" id="UP000015102"/>
    </source>
</evidence>
<dbReference type="PANTHER" id="PTHR10938">
    <property type="entry name" value="TRANSLATION INITIATION FACTOR IF-3"/>
    <property type="match status" value="1"/>
</dbReference>
<organism evidence="4 5">
    <name type="scientific">Megaselia scalaris</name>
    <name type="common">Humpbacked fly</name>
    <name type="synonym">Phora scalaris</name>
    <dbReference type="NCBI Taxonomy" id="36166"/>
    <lineage>
        <taxon>Eukaryota</taxon>
        <taxon>Metazoa</taxon>
        <taxon>Ecdysozoa</taxon>
        <taxon>Arthropoda</taxon>
        <taxon>Hexapoda</taxon>
        <taxon>Insecta</taxon>
        <taxon>Pterygota</taxon>
        <taxon>Neoptera</taxon>
        <taxon>Endopterygota</taxon>
        <taxon>Diptera</taxon>
        <taxon>Brachycera</taxon>
        <taxon>Muscomorpha</taxon>
        <taxon>Platypezoidea</taxon>
        <taxon>Phoridae</taxon>
        <taxon>Megaseliini</taxon>
        <taxon>Megaselia</taxon>
    </lineage>
</organism>
<dbReference type="PANTHER" id="PTHR10938:SF0">
    <property type="entry name" value="TRANSLATION INITIATION FACTOR IF-3, MITOCHONDRIAL"/>
    <property type="match status" value="1"/>
</dbReference>
<evidence type="ECO:0000313" key="4">
    <source>
        <dbReference type="EnsemblMetazoa" id="MESCA004585-PA"/>
    </source>
</evidence>
<evidence type="ECO:0000256" key="2">
    <source>
        <dbReference type="ARBA" id="ARBA00022540"/>
    </source>
</evidence>
<dbReference type="Proteomes" id="UP000015102">
    <property type="component" value="Unassembled WGS sequence"/>
</dbReference>